<dbReference type="PIRSF" id="PIRSF036893">
    <property type="entry name" value="Lipocalin_ApoD"/>
    <property type="match status" value="1"/>
</dbReference>
<evidence type="ECO:0000313" key="4">
    <source>
        <dbReference type="EMBL" id="KJV34860.1"/>
    </source>
</evidence>
<keyword evidence="5" id="KW-1185">Reference proteome</keyword>
<dbReference type="InterPro" id="IPR047202">
    <property type="entry name" value="Lipocalin_Blc-like_dom"/>
</dbReference>
<comment type="subcellular location">
    <subcellularLocation>
        <location evidence="2">Cell outer membrane</location>
    </subcellularLocation>
</comment>
<dbReference type="InterPro" id="IPR000566">
    <property type="entry name" value="Lipocln_cytosolic_FA-bd_dom"/>
</dbReference>
<dbReference type="InterPro" id="IPR022272">
    <property type="entry name" value="Lipocalin_CS"/>
</dbReference>
<evidence type="ECO:0000259" key="3">
    <source>
        <dbReference type="Pfam" id="PF08212"/>
    </source>
</evidence>
<keyword evidence="2" id="KW-0446">Lipid-binding</keyword>
<dbReference type="GO" id="GO:0006950">
    <property type="term" value="P:response to stress"/>
    <property type="evidence" value="ECO:0007669"/>
    <property type="project" value="UniProtKB-ARBA"/>
</dbReference>
<comment type="subunit">
    <text evidence="2">Homodimer.</text>
</comment>
<dbReference type="CDD" id="cd19438">
    <property type="entry name" value="lipocalin_Blc-like"/>
    <property type="match status" value="1"/>
</dbReference>
<protein>
    <recommendedName>
        <fullName evidence="2">Outer membrane lipoprotein Blc</fullName>
    </recommendedName>
</protein>
<dbReference type="InterPro" id="IPR012674">
    <property type="entry name" value="Calycin"/>
</dbReference>
<reference evidence="4 5" key="1">
    <citation type="submission" date="2015-03" db="EMBL/GenBank/DDBJ databases">
        <title>Draft genome sequence of Luteibacter yeojuensis strain SU11.</title>
        <authorList>
            <person name="Sulaiman J."/>
            <person name="Priya K."/>
            <person name="Chan K.-G."/>
        </authorList>
    </citation>
    <scope>NUCLEOTIDE SEQUENCE [LARGE SCALE GENOMIC DNA]</scope>
    <source>
        <strain evidence="4 5">SU11</strain>
    </source>
</reference>
<dbReference type="GO" id="GO:0009279">
    <property type="term" value="C:cell outer membrane"/>
    <property type="evidence" value="ECO:0007669"/>
    <property type="project" value="UniProtKB-SubCell"/>
</dbReference>
<dbReference type="PANTHER" id="PTHR10612:SF34">
    <property type="entry name" value="APOLIPOPROTEIN D"/>
    <property type="match status" value="1"/>
</dbReference>
<comment type="similarity">
    <text evidence="1 2">Belongs to the calycin superfamily. Lipocalin family.</text>
</comment>
<dbReference type="EMBL" id="JZRB01000018">
    <property type="protein sequence ID" value="KJV34860.1"/>
    <property type="molecule type" value="Genomic_DNA"/>
</dbReference>
<name>A0A0F3KUB2_9GAMM</name>
<dbReference type="SUPFAM" id="SSF50814">
    <property type="entry name" value="Lipocalins"/>
    <property type="match status" value="1"/>
</dbReference>
<dbReference type="InterPro" id="IPR022271">
    <property type="entry name" value="Lipocalin_ApoD"/>
</dbReference>
<comment type="caution">
    <text evidence="4">The sequence shown here is derived from an EMBL/GenBank/DDBJ whole genome shotgun (WGS) entry which is preliminary data.</text>
</comment>
<keyword evidence="2" id="KW-0449">Lipoprotein</keyword>
<dbReference type="PATRIC" id="fig|345309.4.peg.1098"/>
<dbReference type="Gene3D" id="2.40.128.20">
    <property type="match status" value="1"/>
</dbReference>
<keyword evidence="2" id="KW-0472">Membrane</keyword>
<dbReference type="InterPro" id="IPR002446">
    <property type="entry name" value="Lipocalin_bac"/>
</dbReference>
<dbReference type="PROSITE" id="PS00213">
    <property type="entry name" value="LIPOCALIN"/>
    <property type="match status" value="1"/>
</dbReference>
<feature type="domain" description="Lipocalin/cytosolic fatty-acid binding" evidence="3">
    <location>
        <begin position="26"/>
        <end position="166"/>
    </location>
</feature>
<evidence type="ECO:0000313" key="5">
    <source>
        <dbReference type="Proteomes" id="UP000033651"/>
    </source>
</evidence>
<dbReference type="GO" id="GO:0008289">
    <property type="term" value="F:lipid binding"/>
    <property type="evidence" value="ECO:0007669"/>
    <property type="project" value="UniProtKB-UniRule"/>
</dbReference>
<comment type="function">
    <text evidence="2">Involved in the storage or transport of lipids necessary for membrane maintenance under stressful conditions. Displays a binding preference for lysophospholipids.</text>
</comment>
<keyword evidence="2" id="KW-0998">Cell outer membrane</keyword>
<dbReference type="PRINTS" id="PR01171">
    <property type="entry name" value="BCTLIPOCALIN"/>
</dbReference>
<dbReference type="AlphaFoldDB" id="A0A0F3KUB2"/>
<evidence type="ECO:0000256" key="1">
    <source>
        <dbReference type="ARBA" id="ARBA00006889"/>
    </source>
</evidence>
<organism evidence="4 5">
    <name type="scientific">Luteibacter yeojuensis</name>
    <dbReference type="NCBI Taxonomy" id="345309"/>
    <lineage>
        <taxon>Bacteria</taxon>
        <taxon>Pseudomonadati</taxon>
        <taxon>Pseudomonadota</taxon>
        <taxon>Gammaproteobacteria</taxon>
        <taxon>Lysobacterales</taxon>
        <taxon>Rhodanobacteraceae</taxon>
        <taxon>Luteibacter</taxon>
    </lineage>
</organism>
<dbReference type="Proteomes" id="UP000033651">
    <property type="component" value="Unassembled WGS sequence"/>
</dbReference>
<dbReference type="Pfam" id="PF08212">
    <property type="entry name" value="Lipocalin_2"/>
    <property type="match status" value="1"/>
</dbReference>
<proteinExistence type="inferred from homology"/>
<accession>A0A0F3KUB2</accession>
<sequence>MLAPLRALGKPGTAGRRGPVPRVAGLDIDRYMGHWYVIALIPTRPERGASNAVECYAKAPDGTIETRFRYRPAQSAKVKIIKARGFVRPESGAAVWGMRFIWPFRAQYVIAWLDPDYQSVIVARDKRDHVWIMARTPTLAPQAFDLMASRVAGMGYELARLERVRQTWPEAPEATH</sequence>
<dbReference type="PANTHER" id="PTHR10612">
    <property type="entry name" value="APOLIPOPROTEIN D"/>
    <property type="match status" value="1"/>
</dbReference>
<gene>
    <name evidence="4" type="ORF">VI08_09345</name>
</gene>
<evidence type="ECO:0000256" key="2">
    <source>
        <dbReference type="PIRNR" id="PIRNR036893"/>
    </source>
</evidence>